<dbReference type="SUPFAM" id="SSF56281">
    <property type="entry name" value="Metallo-hydrolase/oxidoreductase"/>
    <property type="match status" value="1"/>
</dbReference>
<dbReference type="EMBL" id="JAUSSU010000004">
    <property type="protein sequence ID" value="MDQ0112919.1"/>
    <property type="molecule type" value="Genomic_DNA"/>
</dbReference>
<evidence type="ECO:0000256" key="2">
    <source>
        <dbReference type="ARBA" id="ARBA00034301"/>
    </source>
</evidence>
<dbReference type="InterPro" id="IPR001279">
    <property type="entry name" value="Metallo-B-lactamas"/>
</dbReference>
<dbReference type="Gene3D" id="3.60.15.10">
    <property type="entry name" value="Ribonuclease Z/Hydroxyacylglutathione hydrolase-like"/>
    <property type="match status" value="1"/>
</dbReference>
<keyword evidence="6" id="KW-1185">Reference proteome</keyword>
<evidence type="ECO:0000313" key="5">
    <source>
        <dbReference type="EMBL" id="MDQ0112919.1"/>
    </source>
</evidence>
<sequence length="241" mass="27395">MIIQMVGTGNAFAKKYDNNNALIEAGGYRLLLDCGITLPKALYQTGLTFNDLDAILISHIHGDHVGGLEELAFQMLFKYGRKPTLYIVDQIIEPLWEQTLRGGLTQGPLQTLDDFFEVRKLQAGQETQIAPGISVLPIETKHIVNKKSYSFLFNRNFFYSADMRFDGELLQRLVDEGVETIYHDCQLEIPAVVHAGIDELMTLPSGIQQKTWLMHYGDTMEQFVGKTGEMRFVEQLKRYEV</sequence>
<comment type="function">
    <text evidence="2">Counteracts the endogenous Pycsar antiviral defense system. Phosphodiesterase that enables metal-dependent hydrolysis of host cyclic nucleotide Pycsar defense signals such as cCMP and cUMP.</text>
</comment>
<protein>
    <submittedName>
        <fullName evidence="5">Ribonuclease BN (tRNA processing enzyme)</fullName>
    </submittedName>
</protein>
<organism evidence="5 6">
    <name type="scientific">Paenibacillus harenae</name>
    <dbReference type="NCBI Taxonomy" id="306543"/>
    <lineage>
        <taxon>Bacteria</taxon>
        <taxon>Bacillati</taxon>
        <taxon>Bacillota</taxon>
        <taxon>Bacilli</taxon>
        <taxon>Bacillales</taxon>
        <taxon>Paenibacillaceae</taxon>
        <taxon>Paenibacillus</taxon>
    </lineage>
</organism>
<evidence type="ECO:0000256" key="1">
    <source>
        <dbReference type="ARBA" id="ARBA00034221"/>
    </source>
</evidence>
<comment type="catalytic activity">
    <reaction evidence="1">
        <text>3',5'-cyclic CMP + H2O = CMP + H(+)</text>
        <dbReference type="Rhea" id="RHEA:72675"/>
        <dbReference type="ChEBI" id="CHEBI:15377"/>
        <dbReference type="ChEBI" id="CHEBI:15378"/>
        <dbReference type="ChEBI" id="CHEBI:58003"/>
        <dbReference type="ChEBI" id="CHEBI:60377"/>
    </reaction>
    <physiologicalReaction direction="left-to-right" evidence="1">
        <dbReference type="Rhea" id="RHEA:72676"/>
    </physiologicalReaction>
</comment>
<dbReference type="SMART" id="SM00849">
    <property type="entry name" value="Lactamase_B"/>
    <property type="match status" value="1"/>
</dbReference>
<comment type="caution">
    <text evidence="5">The sequence shown here is derived from an EMBL/GenBank/DDBJ whole genome shotgun (WGS) entry which is preliminary data.</text>
</comment>
<evidence type="ECO:0000313" key="6">
    <source>
        <dbReference type="Proteomes" id="UP001229346"/>
    </source>
</evidence>
<dbReference type="Pfam" id="PF23023">
    <property type="entry name" value="Anti-Pycsar_Apyc1"/>
    <property type="match status" value="1"/>
</dbReference>
<proteinExistence type="predicted"/>
<dbReference type="InterPro" id="IPR036866">
    <property type="entry name" value="RibonucZ/Hydroxyglut_hydro"/>
</dbReference>
<accession>A0ABT9U387</accession>
<gene>
    <name evidence="5" type="ORF">J2T15_002354</name>
</gene>
<feature type="domain" description="Metallo-beta-lactamase" evidence="4">
    <location>
        <begin position="17"/>
        <end position="215"/>
    </location>
</feature>
<dbReference type="Proteomes" id="UP001229346">
    <property type="component" value="Unassembled WGS sequence"/>
</dbReference>
<comment type="catalytic activity">
    <reaction evidence="3">
        <text>3',5'-cyclic UMP + H2O = UMP + H(+)</text>
        <dbReference type="Rhea" id="RHEA:70575"/>
        <dbReference type="ChEBI" id="CHEBI:15377"/>
        <dbReference type="ChEBI" id="CHEBI:15378"/>
        <dbReference type="ChEBI" id="CHEBI:57865"/>
        <dbReference type="ChEBI" id="CHEBI:184387"/>
    </reaction>
    <physiologicalReaction direction="left-to-right" evidence="3">
        <dbReference type="Rhea" id="RHEA:70576"/>
    </physiologicalReaction>
</comment>
<evidence type="ECO:0000259" key="4">
    <source>
        <dbReference type="SMART" id="SM00849"/>
    </source>
</evidence>
<evidence type="ECO:0000256" key="3">
    <source>
        <dbReference type="ARBA" id="ARBA00048505"/>
    </source>
</evidence>
<reference evidence="5 6" key="1">
    <citation type="submission" date="2023-07" db="EMBL/GenBank/DDBJ databases">
        <title>Sorghum-associated microbial communities from plants grown in Nebraska, USA.</title>
        <authorList>
            <person name="Schachtman D."/>
        </authorList>
    </citation>
    <scope>NUCLEOTIDE SEQUENCE [LARGE SCALE GENOMIC DNA]</scope>
    <source>
        <strain evidence="5 6">CC482</strain>
    </source>
</reference>
<name>A0ABT9U387_PAEHA</name>